<keyword evidence="4" id="KW-1185">Reference proteome</keyword>
<sequence>MATITARAGNRKRSIKVRRPPWDKVYEGYPKREDPTSITNENDEYAELVFISIMGENYDRNIFINACATRLSLALLNGGMKPPRNYPIIKGKFAGKGVIVSAAKMIEWLKKQFGSPEVFIRYPESLQEIQNAIGNRKGIYGMIAKDPKWASGHVTLWHKNNAIGGHNYFLEAKEIYFWELK</sequence>
<evidence type="ECO:0000313" key="2">
    <source>
        <dbReference type="EMBL" id="TDP28336.1"/>
    </source>
</evidence>
<dbReference type="Proteomes" id="UP000255113">
    <property type="component" value="Unassembled WGS sequence"/>
</dbReference>
<gene>
    <name evidence="2" type="ORF">EV689_106108</name>
    <name evidence="1" type="ORF">NCTC11188_01501</name>
</gene>
<name>A0A379AYG1_AVIGA</name>
<protein>
    <submittedName>
        <fullName evidence="2">Type VI secretion system (T6SS) effector Tae4 (Amidase)</fullName>
    </submittedName>
</protein>
<dbReference type="AlphaFoldDB" id="A0A379AYG1"/>
<dbReference type="RefSeq" id="WP_103854185.1">
    <property type="nucleotide sequence ID" value="NZ_PQVJ01000031.1"/>
</dbReference>
<organism evidence="1 3">
    <name type="scientific">Avibacterium gallinarum</name>
    <name type="common">Pasteurella gallinarum</name>
    <dbReference type="NCBI Taxonomy" id="755"/>
    <lineage>
        <taxon>Bacteria</taxon>
        <taxon>Pseudomonadati</taxon>
        <taxon>Pseudomonadota</taxon>
        <taxon>Gammaproteobacteria</taxon>
        <taxon>Pasteurellales</taxon>
        <taxon>Pasteurellaceae</taxon>
        <taxon>Avibacterium</taxon>
    </lineage>
</organism>
<dbReference type="EMBL" id="SNXJ01000006">
    <property type="protein sequence ID" value="TDP28336.1"/>
    <property type="molecule type" value="Genomic_DNA"/>
</dbReference>
<dbReference type="Pfam" id="PF14113">
    <property type="entry name" value="Tae4"/>
    <property type="match status" value="1"/>
</dbReference>
<reference evidence="2 4" key="2">
    <citation type="submission" date="2019-03" db="EMBL/GenBank/DDBJ databases">
        <title>Genomic Encyclopedia of Type Strains, Phase IV (KMG-IV): sequencing the most valuable type-strain genomes for metagenomic binning, comparative biology and taxonomic classification.</title>
        <authorList>
            <person name="Goeker M."/>
        </authorList>
    </citation>
    <scope>NUCLEOTIDE SEQUENCE [LARGE SCALE GENOMIC DNA]</scope>
    <source>
        <strain evidence="2 4">DSM 17481</strain>
    </source>
</reference>
<dbReference type="Gene3D" id="3.90.1720.70">
    <property type="match status" value="1"/>
</dbReference>
<evidence type="ECO:0000313" key="4">
    <source>
        <dbReference type="Proteomes" id="UP000294683"/>
    </source>
</evidence>
<dbReference type="EMBL" id="UGSQ01000003">
    <property type="protein sequence ID" value="SUB27143.1"/>
    <property type="molecule type" value="Genomic_DNA"/>
</dbReference>
<dbReference type="Proteomes" id="UP000294683">
    <property type="component" value="Unassembled WGS sequence"/>
</dbReference>
<dbReference type="InterPro" id="IPR025562">
    <property type="entry name" value="Tae4"/>
</dbReference>
<reference evidence="1 3" key="1">
    <citation type="submission" date="2018-06" db="EMBL/GenBank/DDBJ databases">
        <authorList>
            <consortium name="Pathogen Informatics"/>
            <person name="Doyle S."/>
        </authorList>
    </citation>
    <scope>NUCLEOTIDE SEQUENCE [LARGE SCALE GENOMIC DNA]</scope>
    <source>
        <strain evidence="1 3">NCTC11188</strain>
    </source>
</reference>
<evidence type="ECO:0000313" key="3">
    <source>
        <dbReference type="Proteomes" id="UP000255113"/>
    </source>
</evidence>
<evidence type="ECO:0000313" key="1">
    <source>
        <dbReference type="EMBL" id="SUB27143.1"/>
    </source>
</evidence>
<accession>A0A379AYG1</accession>
<proteinExistence type="predicted"/>